<evidence type="ECO:0000256" key="1">
    <source>
        <dbReference type="SAM" id="MobiDB-lite"/>
    </source>
</evidence>
<evidence type="ECO:0000313" key="2">
    <source>
        <dbReference type="EMBL" id="KAK8867422.1"/>
    </source>
</evidence>
<organism evidence="2 3">
    <name type="scientific">Apiospora arundinis</name>
    <dbReference type="NCBI Taxonomy" id="335852"/>
    <lineage>
        <taxon>Eukaryota</taxon>
        <taxon>Fungi</taxon>
        <taxon>Dikarya</taxon>
        <taxon>Ascomycota</taxon>
        <taxon>Pezizomycotina</taxon>
        <taxon>Sordariomycetes</taxon>
        <taxon>Xylariomycetidae</taxon>
        <taxon>Amphisphaeriales</taxon>
        <taxon>Apiosporaceae</taxon>
        <taxon>Apiospora</taxon>
    </lineage>
</organism>
<name>A0ABR2IRB6_9PEZI</name>
<feature type="region of interest" description="Disordered" evidence="1">
    <location>
        <begin position="117"/>
        <end position="146"/>
    </location>
</feature>
<feature type="compositionally biased region" description="Basic and acidic residues" evidence="1">
    <location>
        <begin position="16"/>
        <end position="27"/>
    </location>
</feature>
<protein>
    <submittedName>
        <fullName evidence="2">Uncharacterized protein</fullName>
    </submittedName>
</protein>
<feature type="region of interest" description="Disordered" evidence="1">
    <location>
        <begin position="228"/>
        <end position="286"/>
    </location>
</feature>
<gene>
    <name evidence="2" type="ORF">PGQ11_006000</name>
</gene>
<dbReference type="Proteomes" id="UP001390339">
    <property type="component" value="Unassembled WGS sequence"/>
</dbReference>
<proteinExistence type="predicted"/>
<comment type="caution">
    <text evidence="2">The sequence shown here is derived from an EMBL/GenBank/DDBJ whole genome shotgun (WGS) entry which is preliminary data.</text>
</comment>
<reference evidence="2 3" key="1">
    <citation type="journal article" date="2024" name="IMA Fungus">
        <title>Apiospora arundinis, a panoply of carbohydrate-active enzymes and secondary metabolites.</title>
        <authorList>
            <person name="Sorensen T."/>
            <person name="Petersen C."/>
            <person name="Muurmann A.T."/>
            <person name="Christiansen J.V."/>
            <person name="Brundto M.L."/>
            <person name="Overgaard C.K."/>
            <person name="Boysen A.T."/>
            <person name="Wollenberg R.D."/>
            <person name="Larsen T.O."/>
            <person name="Sorensen J.L."/>
            <person name="Nielsen K.L."/>
            <person name="Sondergaard T.E."/>
        </authorList>
    </citation>
    <scope>NUCLEOTIDE SEQUENCE [LARGE SCALE GENOMIC DNA]</scope>
    <source>
        <strain evidence="2 3">AAU 773</strain>
    </source>
</reference>
<keyword evidence="3" id="KW-1185">Reference proteome</keyword>
<feature type="compositionally biased region" description="Basic and acidic residues" evidence="1">
    <location>
        <begin position="234"/>
        <end position="258"/>
    </location>
</feature>
<feature type="compositionally biased region" description="Low complexity" evidence="1">
    <location>
        <begin position="127"/>
        <end position="146"/>
    </location>
</feature>
<evidence type="ECO:0000313" key="3">
    <source>
        <dbReference type="Proteomes" id="UP001390339"/>
    </source>
</evidence>
<feature type="region of interest" description="Disordered" evidence="1">
    <location>
        <begin position="1"/>
        <end position="27"/>
    </location>
</feature>
<dbReference type="EMBL" id="JAPCWZ010000004">
    <property type="protein sequence ID" value="KAK8867422.1"/>
    <property type="molecule type" value="Genomic_DNA"/>
</dbReference>
<sequence>MASNREIRQPSNSGHAENKPLWEHIEDIGKAHPTNLLKDKPLPTLTPTIQISSDEESHDYEKPYSIFRRGMHASTANLRSQEWLTLAVENTHILSPQTRRVIEKVTLLQKALSALSETAQRGRNHNSPGSSCPESSSSSSSSFLSAASAADRDLQKAVEEQEGALHRLCAKLSRAVEEEMRQGMLHLAERQRQTDGEQKRRELAKQQLKQREAEGIRATRAQLFERLGLSLENENEHADDKGKGKKPEEEVAEAERSHTSMSAQEQRELTFERATALTKADWRKSW</sequence>
<accession>A0ABR2IRB6</accession>